<reference evidence="1" key="1">
    <citation type="journal article" date="2019" name="bioRxiv">
        <title>The Genome of the Zebra Mussel, Dreissena polymorpha: A Resource for Invasive Species Research.</title>
        <authorList>
            <person name="McCartney M.A."/>
            <person name="Auch B."/>
            <person name="Kono T."/>
            <person name="Mallez S."/>
            <person name="Zhang Y."/>
            <person name="Obille A."/>
            <person name="Becker A."/>
            <person name="Abrahante J.E."/>
            <person name="Garbe J."/>
            <person name="Badalamenti J.P."/>
            <person name="Herman A."/>
            <person name="Mangelson H."/>
            <person name="Liachko I."/>
            <person name="Sullivan S."/>
            <person name="Sone E.D."/>
            <person name="Koren S."/>
            <person name="Silverstein K.A.T."/>
            <person name="Beckman K.B."/>
            <person name="Gohl D.M."/>
        </authorList>
    </citation>
    <scope>NUCLEOTIDE SEQUENCE</scope>
    <source>
        <strain evidence="1">Duluth1</strain>
        <tissue evidence="1">Whole animal</tissue>
    </source>
</reference>
<sequence length="100" mass="11244">MYAVDEESLESIKQRITVQDVEVSLSGEKISSTDYVVSKFESIRSSDLTSMQKNVQARFKKADVSIFEELSRVFEPSVVCSHAQQEEGTEAVEHLCAFYG</sequence>
<dbReference type="AlphaFoldDB" id="A0A9D4GH08"/>
<accession>A0A9D4GH08</accession>
<dbReference type="EMBL" id="JAIWYP010000005">
    <property type="protein sequence ID" value="KAH3816717.1"/>
    <property type="molecule type" value="Genomic_DNA"/>
</dbReference>
<name>A0A9D4GH08_DREPO</name>
<proteinExistence type="predicted"/>
<dbReference type="Proteomes" id="UP000828390">
    <property type="component" value="Unassembled WGS sequence"/>
</dbReference>
<gene>
    <name evidence="1" type="ORF">DPMN_118238</name>
</gene>
<reference evidence="1" key="2">
    <citation type="submission" date="2020-11" db="EMBL/GenBank/DDBJ databases">
        <authorList>
            <person name="McCartney M.A."/>
            <person name="Auch B."/>
            <person name="Kono T."/>
            <person name="Mallez S."/>
            <person name="Becker A."/>
            <person name="Gohl D.M."/>
            <person name="Silverstein K.A.T."/>
            <person name="Koren S."/>
            <person name="Bechman K.B."/>
            <person name="Herman A."/>
            <person name="Abrahante J.E."/>
            <person name="Garbe J."/>
        </authorList>
    </citation>
    <scope>NUCLEOTIDE SEQUENCE</scope>
    <source>
        <strain evidence="1">Duluth1</strain>
        <tissue evidence="1">Whole animal</tissue>
    </source>
</reference>
<organism evidence="1 2">
    <name type="scientific">Dreissena polymorpha</name>
    <name type="common">Zebra mussel</name>
    <name type="synonym">Mytilus polymorpha</name>
    <dbReference type="NCBI Taxonomy" id="45954"/>
    <lineage>
        <taxon>Eukaryota</taxon>
        <taxon>Metazoa</taxon>
        <taxon>Spiralia</taxon>
        <taxon>Lophotrochozoa</taxon>
        <taxon>Mollusca</taxon>
        <taxon>Bivalvia</taxon>
        <taxon>Autobranchia</taxon>
        <taxon>Heteroconchia</taxon>
        <taxon>Euheterodonta</taxon>
        <taxon>Imparidentia</taxon>
        <taxon>Neoheterodontei</taxon>
        <taxon>Myida</taxon>
        <taxon>Dreissenoidea</taxon>
        <taxon>Dreissenidae</taxon>
        <taxon>Dreissena</taxon>
    </lineage>
</organism>
<keyword evidence="2" id="KW-1185">Reference proteome</keyword>
<evidence type="ECO:0000313" key="1">
    <source>
        <dbReference type="EMBL" id="KAH3816717.1"/>
    </source>
</evidence>
<evidence type="ECO:0000313" key="2">
    <source>
        <dbReference type="Proteomes" id="UP000828390"/>
    </source>
</evidence>
<comment type="caution">
    <text evidence="1">The sequence shown here is derived from an EMBL/GenBank/DDBJ whole genome shotgun (WGS) entry which is preliminary data.</text>
</comment>
<protein>
    <submittedName>
        <fullName evidence="1">Uncharacterized protein</fullName>
    </submittedName>
</protein>